<name>A0A6L3V4H7_9BACI</name>
<accession>A0A6L3V4H7</accession>
<proteinExistence type="predicted"/>
<dbReference type="InterPro" id="IPR014197">
    <property type="entry name" value="Sporulation_prot_YunB"/>
</dbReference>
<dbReference type="PIRSF" id="PIRSF021383">
    <property type="entry name" value="YunB"/>
    <property type="match status" value="1"/>
</dbReference>
<dbReference type="NCBIfam" id="TIGR02832">
    <property type="entry name" value="spo_yunB"/>
    <property type="match status" value="1"/>
</dbReference>
<feature type="transmembrane region" description="Helical" evidence="1">
    <location>
        <begin position="52"/>
        <end position="76"/>
    </location>
</feature>
<dbReference type="Proteomes" id="UP000481030">
    <property type="component" value="Unassembled WGS sequence"/>
</dbReference>
<keyword evidence="3" id="KW-1185">Reference proteome</keyword>
<keyword evidence="1" id="KW-1133">Transmembrane helix</keyword>
<dbReference type="Pfam" id="PF09560">
    <property type="entry name" value="Spore_YunB"/>
    <property type="match status" value="1"/>
</dbReference>
<evidence type="ECO:0000256" key="1">
    <source>
        <dbReference type="SAM" id="Phobius"/>
    </source>
</evidence>
<dbReference type="AlphaFoldDB" id="A0A6L3V4H7"/>
<sequence>MIRFIFLLWTYICTKPDSFFRKKGEKRKHLGTGGFCMAIKRRRRWKVKKGPLPFKYVFLITLIFFLLLTIFSFIVINKNIEPTLMGIAESKARQFAAQAINDAIAKEVTESIDMNELIVKHENAGEASYSFNPLYNKVISDLAIRVQEYLNLVEAGDLVQLEKFKNNINIDPEKTKSTKGIVYYIPLGMATKMTLLSNFGPEIPVRLEILGDVIPNLETKIVETGINNTYLEVYINVKVNMNVIIPLIEEPIVVTNQVKIGDWFYPGQVPQYYNGSGTGKPNPIVIPPPSS</sequence>
<keyword evidence="1" id="KW-0812">Transmembrane</keyword>
<comment type="caution">
    <text evidence="2">The sequence shown here is derived from an EMBL/GenBank/DDBJ whole genome shotgun (WGS) entry which is preliminary data.</text>
</comment>
<evidence type="ECO:0000313" key="2">
    <source>
        <dbReference type="EMBL" id="KAB2336031.1"/>
    </source>
</evidence>
<organism evidence="2 3">
    <name type="scientific">Cytobacillus depressus</name>
    <dbReference type="NCBI Taxonomy" id="1602942"/>
    <lineage>
        <taxon>Bacteria</taxon>
        <taxon>Bacillati</taxon>
        <taxon>Bacillota</taxon>
        <taxon>Bacilli</taxon>
        <taxon>Bacillales</taxon>
        <taxon>Bacillaceae</taxon>
        <taxon>Cytobacillus</taxon>
    </lineage>
</organism>
<dbReference type="OrthoDB" id="1649278at2"/>
<keyword evidence="1" id="KW-0472">Membrane</keyword>
<evidence type="ECO:0000313" key="3">
    <source>
        <dbReference type="Proteomes" id="UP000481030"/>
    </source>
</evidence>
<reference evidence="2 3" key="1">
    <citation type="journal article" date="2016" name="Antonie Van Leeuwenhoek">
        <title>Bacillus depressus sp. nov., isolated from soil of a sunflower field.</title>
        <authorList>
            <person name="Wei X."/>
            <person name="Xin D."/>
            <person name="Xin Y."/>
            <person name="Zhang H."/>
            <person name="Wang T."/>
            <person name="Zhang J."/>
        </authorList>
    </citation>
    <scope>NUCLEOTIDE SEQUENCE [LARGE SCALE GENOMIC DNA]</scope>
    <source>
        <strain evidence="2 3">BZ1</strain>
    </source>
</reference>
<protein>
    <submittedName>
        <fullName evidence="2">Sporulation protein YunB</fullName>
    </submittedName>
</protein>
<dbReference type="EMBL" id="WBOS01000004">
    <property type="protein sequence ID" value="KAB2336031.1"/>
    <property type="molecule type" value="Genomic_DNA"/>
</dbReference>
<gene>
    <name evidence="2" type="primary">yunB</name>
    <name evidence="2" type="ORF">F7731_10965</name>
</gene>